<dbReference type="CDD" id="cd00371">
    <property type="entry name" value="HMA"/>
    <property type="match status" value="1"/>
</dbReference>
<keyword evidence="2" id="KW-0488">Methylation</keyword>
<evidence type="ECO:0000313" key="7">
    <source>
        <dbReference type="EMBL" id="KAK6128539.1"/>
    </source>
</evidence>
<dbReference type="InterPro" id="IPR006121">
    <property type="entry name" value="HMA_dom"/>
</dbReference>
<dbReference type="EMBL" id="JABTTQ020001722">
    <property type="protein sequence ID" value="KAK6128539.1"/>
    <property type="molecule type" value="Genomic_DNA"/>
</dbReference>
<keyword evidence="4" id="KW-0449">Lipoprotein</keyword>
<keyword evidence="4" id="KW-0636">Prenylation</keyword>
<sequence>MWKMAEDEEKNYKFVKIKVHIHCQGCMHKVKKLLRKIEGVYEVKIEAEEHKVTVTGNIDCTTLIMKLVKSGKHADIWAPTRNDYLKDEMYLNQLQSLMEDLDSSERKHPPVYPCDENNPRWEFESYLNNNNRYDTQMDEDFSSWNQDLTNDMGGMKYSTSLPRYYAPGQFDRLKSIHTGFPAYEYQYQLPAVMDNMQGPWYDYPYSMMYTNMPNMHPVGNMMDKMTSYMLGEIWLLHDSNHLYAKRRTGFF</sequence>
<organism evidence="7 8">
    <name type="scientific">Rehmannia glutinosa</name>
    <name type="common">Chinese foxglove</name>
    <dbReference type="NCBI Taxonomy" id="99300"/>
    <lineage>
        <taxon>Eukaryota</taxon>
        <taxon>Viridiplantae</taxon>
        <taxon>Streptophyta</taxon>
        <taxon>Embryophyta</taxon>
        <taxon>Tracheophyta</taxon>
        <taxon>Spermatophyta</taxon>
        <taxon>Magnoliopsida</taxon>
        <taxon>eudicotyledons</taxon>
        <taxon>Gunneridae</taxon>
        <taxon>Pentapetalae</taxon>
        <taxon>asterids</taxon>
        <taxon>lamiids</taxon>
        <taxon>Lamiales</taxon>
        <taxon>Orobanchaceae</taxon>
        <taxon>Rehmannieae</taxon>
        <taxon>Rehmannia</taxon>
    </lineage>
</organism>
<keyword evidence="8" id="KW-1185">Reference proteome</keyword>
<dbReference type="PANTHER" id="PTHR45868">
    <property type="entry name" value="HEAVY METAL-ASSOCIATED ISOPRENYLATED PLANT PROTEIN 33-RELATED"/>
    <property type="match status" value="1"/>
</dbReference>
<dbReference type="Proteomes" id="UP001318860">
    <property type="component" value="Unassembled WGS sequence"/>
</dbReference>
<evidence type="ECO:0000313" key="8">
    <source>
        <dbReference type="Proteomes" id="UP001318860"/>
    </source>
</evidence>
<evidence type="ECO:0000256" key="4">
    <source>
        <dbReference type="ARBA" id="ARBA00023289"/>
    </source>
</evidence>
<name>A0ABR0V1B1_REHGL</name>
<dbReference type="Gene3D" id="3.30.70.100">
    <property type="match status" value="1"/>
</dbReference>
<gene>
    <name evidence="7" type="ORF">DH2020_037714</name>
</gene>
<reference evidence="7 8" key="1">
    <citation type="journal article" date="2021" name="Comput. Struct. Biotechnol. J.">
        <title>De novo genome assembly of the potent medicinal plant Rehmannia glutinosa using nanopore technology.</title>
        <authorList>
            <person name="Ma L."/>
            <person name="Dong C."/>
            <person name="Song C."/>
            <person name="Wang X."/>
            <person name="Zheng X."/>
            <person name="Niu Y."/>
            <person name="Chen S."/>
            <person name="Feng W."/>
        </authorList>
    </citation>
    <scope>NUCLEOTIDE SEQUENCE [LARGE SCALE GENOMIC DNA]</scope>
    <source>
        <strain evidence="7">DH-2019</strain>
    </source>
</reference>
<dbReference type="Pfam" id="PF00403">
    <property type="entry name" value="HMA"/>
    <property type="match status" value="1"/>
</dbReference>
<proteinExistence type="inferred from homology"/>
<feature type="domain" description="HMA" evidence="6">
    <location>
        <begin position="12"/>
        <end position="79"/>
    </location>
</feature>
<protein>
    <recommendedName>
        <fullName evidence="6">HMA domain-containing protein</fullName>
    </recommendedName>
</protein>
<dbReference type="InterPro" id="IPR036163">
    <property type="entry name" value="HMA_dom_sf"/>
</dbReference>
<keyword evidence="3" id="KW-0479">Metal-binding</keyword>
<dbReference type="PANTHER" id="PTHR45868:SF74">
    <property type="entry name" value="HEAVY METAL-ASSOCIATED ISOPRENYLATED PLANT PROTEIN 33"/>
    <property type="match status" value="1"/>
</dbReference>
<dbReference type="SUPFAM" id="SSF55008">
    <property type="entry name" value="HMA, heavy metal-associated domain"/>
    <property type="match status" value="1"/>
</dbReference>
<dbReference type="PROSITE" id="PS50846">
    <property type="entry name" value="HMA_2"/>
    <property type="match status" value="1"/>
</dbReference>
<comment type="similarity">
    <text evidence="5">Belongs to the HIPP family.</text>
</comment>
<comment type="caution">
    <text evidence="7">The sequence shown here is derived from an EMBL/GenBank/DDBJ whole genome shotgun (WGS) entry which is preliminary data.</text>
</comment>
<evidence type="ECO:0000256" key="3">
    <source>
        <dbReference type="ARBA" id="ARBA00022723"/>
    </source>
</evidence>
<comment type="subcellular location">
    <subcellularLocation>
        <location evidence="1">Membrane</location>
        <topology evidence="1">Peripheral membrane protein</topology>
    </subcellularLocation>
</comment>
<evidence type="ECO:0000259" key="6">
    <source>
        <dbReference type="PROSITE" id="PS50846"/>
    </source>
</evidence>
<evidence type="ECO:0000256" key="2">
    <source>
        <dbReference type="ARBA" id="ARBA00022481"/>
    </source>
</evidence>
<evidence type="ECO:0000256" key="1">
    <source>
        <dbReference type="ARBA" id="ARBA00004170"/>
    </source>
</evidence>
<evidence type="ECO:0000256" key="5">
    <source>
        <dbReference type="ARBA" id="ARBA00024045"/>
    </source>
</evidence>
<accession>A0ABR0V1B1</accession>